<dbReference type="GeneID" id="68115429"/>
<dbReference type="InterPro" id="IPR036047">
    <property type="entry name" value="F-box-like_dom_sf"/>
</dbReference>
<proteinExistence type="predicted"/>
<reference evidence="2 3" key="1">
    <citation type="journal article" date="2019" name="Sci. Rep.">
        <title>Nanopore sequencing improves the draft genome of the human pathogenic amoeba Naegleria fowleri.</title>
        <authorList>
            <person name="Liechti N."/>
            <person name="Schurch N."/>
            <person name="Bruggmann R."/>
            <person name="Wittwer M."/>
        </authorList>
    </citation>
    <scope>NUCLEOTIDE SEQUENCE [LARGE SCALE GENOMIC DNA]</scope>
    <source>
        <strain evidence="2 3">ATCC 30894</strain>
    </source>
</reference>
<dbReference type="InterPro" id="IPR035948">
    <property type="entry name" value="YwqG-like_sf"/>
</dbReference>
<organism evidence="2 3">
    <name type="scientific">Naegleria fowleri</name>
    <name type="common">Brain eating amoeba</name>
    <dbReference type="NCBI Taxonomy" id="5763"/>
    <lineage>
        <taxon>Eukaryota</taxon>
        <taxon>Discoba</taxon>
        <taxon>Heterolobosea</taxon>
        <taxon>Tetramitia</taxon>
        <taxon>Eutetramitia</taxon>
        <taxon>Vahlkampfiidae</taxon>
        <taxon>Naegleria</taxon>
    </lineage>
</organism>
<protein>
    <recommendedName>
        <fullName evidence="1">F-box domain-containing protein</fullName>
    </recommendedName>
</protein>
<dbReference type="EMBL" id="VFQX01000060">
    <property type="protein sequence ID" value="KAF0973507.1"/>
    <property type="molecule type" value="Genomic_DNA"/>
</dbReference>
<dbReference type="VEuPathDB" id="AmoebaDB:FDP41_008211"/>
<dbReference type="Proteomes" id="UP000444721">
    <property type="component" value="Unassembled WGS sequence"/>
</dbReference>
<dbReference type="Gene3D" id="2.30.320.10">
    <property type="entry name" value="YwqG-like"/>
    <property type="match status" value="1"/>
</dbReference>
<gene>
    <name evidence="2" type="ORF">FDP41_008211</name>
</gene>
<sequence length="509" mass="58874">MENFFKSLVFKYFAGKVVKYMYEEICERLKSARKEIFENSIGSSVTLTFSVQEMSVMLNSFFDLNCDILEDDSSQMNTDEVLYLLAVGMTTIAEYLVAEAVELAEVHSNHEVVSISAFLACCDDEELCQVISFGSLLYFPTSFVSPRDFITFCNEHPIRITYSSHENQLSELPCELHETILQYFDDLEQLLNMRLVCKYWNDIIITTEDIWKHLSFHSLIRHSLFAFATTSDLSLSNFVSVGEGKQITSYMEFFFARINPWIRTKSYFMSTNFSELCFGGSCTSFEKDGTEINLIKHESPSLETLRGLESSIYVSLHSQILPQPVRAFNAVTFPIIGKSKLGGFPDIPIEWESWFYNSDIWTANDFFVAQVNFEDMNTLISGCMLPAHGILYIFNTTEGVVKTYFYEGDMTKPCDMNRIPMTIRNSISDESLPIIFEDALFYYASIMDDMQNFERIFSIHLGSDDEYPDLFQFQFTHWKVRHNLCFAFRASEFKNKNFHSLQLENSFLL</sequence>
<dbReference type="InterPro" id="IPR015315">
    <property type="entry name" value="DUF1963"/>
</dbReference>
<dbReference type="RefSeq" id="XP_044558220.1">
    <property type="nucleotide sequence ID" value="XM_044712041.1"/>
</dbReference>
<dbReference type="SUPFAM" id="SSF103032">
    <property type="entry name" value="Hypothetical protein YwqG"/>
    <property type="match status" value="1"/>
</dbReference>
<evidence type="ECO:0000313" key="2">
    <source>
        <dbReference type="EMBL" id="KAF0973507.1"/>
    </source>
</evidence>
<dbReference type="AlphaFoldDB" id="A0A6A5B7P8"/>
<dbReference type="VEuPathDB" id="AmoebaDB:NF0003250"/>
<dbReference type="Gene3D" id="1.20.1280.50">
    <property type="match status" value="1"/>
</dbReference>
<dbReference type="OrthoDB" id="9421954at2759"/>
<dbReference type="PROSITE" id="PS50181">
    <property type="entry name" value="FBOX"/>
    <property type="match status" value="1"/>
</dbReference>
<dbReference type="Pfam" id="PF12937">
    <property type="entry name" value="F-box-like"/>
    <property type="match status" value="1"/>
</dbReference>
<name>A0A6A5B7P8_NAEFO</name>
<dbReference type="InterPro" id="IPR001810">
    <property type="entry name" value="F-box_dom"/>
</dbReference>
<dbReference type="SUPFAM" id="SSF81383">
    <property type="entry name" value="F-box domain"/>
    <property type="match status" value="1"/>
</dbReference>
<evidence type="ECO:0000259" key="1">
    <source>
        <dbReference type="PROSITE" id="PS50181"/>
    </source>
</evidence>
<feature type="domain" description="F-box" evidence="1">
    <location>
        <begin position="166"/>
        <end position="214"/>
    </location>
</feature>
<keyword evidence="3" id="KW-1185">Reference proteome</keyword>
<dbReference type="Pfam" id="PF09234">
    <property type="entry name" value="DUF1963"/>
    <property type="match status" value="1"/>
</dbReference>
<dbReference type="VEuPathDB" id="AmoebaDB:NfTy_091340"/>
<accession>A0A6A5B7P8</accession>
<comment type="caution">
    <text evidence="2">The sequence shown here is derived from an EMBL/GenBank/DDBJ whole genome shotgun (WGS) entry which is preliminary data.</text>
</comment>
<evidence type="ECO:0000313" key="3">
    <source>
        <dbReference type="Proteomes" id="UP000444721"/>
    </source>
</evidence>